<dbReference type="SUPFAM" id="SSF55681">
    <property type="entry name" value="Class II aaRS and biotin synthetases"/>
    <property type="match status" value="1"/>
</dbReference>
<dbReference type="InterPro" id="IPR004408">
    <property type="entry name" value="Biotin_CoA_COase_ligase"/>
</dbReference>
<reference evidence="3 4" key="1">
    <citation type="submission" date="2018-06" db="EMBL/GenBank/DDBJ databases">
        <title>The draft genome sequence of Crocinitomix sp. SM1701.</title>
        <authorList>
            <person name="Zhang X."/>
        </authorList>
    </citation>
    <scope>NUCLEOTIDE SEQUENCE [LARGE SCALE GENOMIC DNA]</scope>
    <source>
        <strain evidence="3 4">SM1701</strain>
    </source>
</reference>
<name>A0A2W1NQF0_9FLAO</name>
<dbReference type="GO" id="GO:0005737">
    <property type="term" value="C:cytoplasm"/>
    <property type="evidence" value="ECO:0007669"/>
    <property type="project" value="TreeGrafter"/>
</dbReference>
<dbReference type="PROSITE" id="PS51733">
    <property type="entry name" value="BPL_LPL_CATALYTIC"/>
    <property type="match status" value="1"/>
</dbReference>
<gene>
    <name evidence="3" type="ORF">DNU06_11465</name>
</gene>
<evidence type="ECO:0000313" key="4">
    <source>
        <dbReference type="Proteomes" id="UP000249248"/>
    </source>
</evidence>
<evidence type="ECO:0000313" key="3">
    <source>
        <dbReference type="EMBL" id="PZE16868.1"/>
    </source>
</evidence>
<dbReference type="PANTHER" id="PTHR12835">
    <property type="entry name" value="BIOTIN PROTEIN LIGASE"/>
    <property type="match status" value="1"/>
</dbReference>
<dbReference type="GO" id="GO:0004077">
    <property type="term" value="F:biotin--[biotin carboxyl-carrier protein] ligase activity"/>
    <property type="evidence" value="ECO:0007669"/>
    <property type="project" value="InterPro"/>
</dbReference>
<keyword evidence="4" id="KW-1185">Reference proteome</keyword>
<organism evidence="3 4">
    <name type="scientific">Putridiphycobacter roseus</name>
    <dbReference type="NCBI Taxonomy" id="2219161"/>
    <lineage>
        <taxon>Bacteria</taxon>
        <taxon>Pseudomonadati</taxon>
        <taxon>Bacteroidota</taxon>
        <taxon>Flavobacteriia</taxon>
        <taxon>Flavobacteriales</taxon>
        <taxon>Crocinitomicaceae</taxon>
        <taxon>Putridiphycobacter</taxon>
    </lineage>
</organism>
<proteinExistence type="predicted"/>
<accession>A0A2W1NQF0</accession>
<evidence type="ECO:0000259" key="2">
    <source>
        <dbReference type="PROSITE" id="PS51733"/>
    </source>
</evidence>
<dbReference type="NCBIfam" id="TIGR00121">
    <property type="entry name" value="birA_ligase"/>
    <property type="match status" value="1"/>
</dbReference>
<evidence type="ECO:0000256" key="1">
    <source>
        <dbReference type="ARBA" id="ARBA00022598"/>
    </source>
</evidence>
<dbReference type="Gene3D" id="3.30.930.10">
    <property type="entry name" value="Bira Bifunctional Protein, Domain 2"/>
    <property type="match status" value="1"/>
</dbReference>
<dbReference type="Proteomes" id="UP000249248">
    <property type="component" value="Unassembled WGS sequence"/>
</dbReference>
<dbReference type="PANTHER" id="PTHR12835:SF5">
    <property type="entry name" value="BIOTIN--PROTEIN LIGASE"/>
    <property type="match status" value="1"/>
</dbReference>
<dbReference type="Pfam" id="PF03099">
    <property type="entry name" value="BPL_LplA_LipB"/>
    <property type="match status" value="1"/>
</dbReference>
<dbReference type="CDD" id="cd16442">
    <property type="entry name" value="BPL"/>
    <property type="match status" value="1"/>
</dbReference>
<dbReference type="InterPro" id="IPR004143">
    <property type="entry name" value="BPL_LPL_catalytic"/>
</dbReference>
<dbReference type="RefSeq" id="WP_111063477.1">
    <property type="nucleotide sequence ID" value="NZ_JBHUCU010000007.1"/>
</dbReference>
<dbReference type="AlphaFoldDB" id="A0A2W1NQF0"/>
<protein>
    <submittedName>
        <fullName evidence="3">Biotin--[acetyl-CoA-carboxylase] ligase</fullName>
    </submittedName>
</protein>
<feature type="domain" description="BPL/LPL catalytic" evidence="2">
    <location>
        <begin position="1"/>
        <end position="182"/>
    </location>
</feature>
<comment type="caution">
    <text evidence="3">The sequence shown here is derived from an EMBL/GenBank/DDBJ whole genome shotgun (WGS) entry which is preliminary data.</text>
</comment>
<dbReference type="InterPro" id="IPR045864">
    <property type="entry name" value="aa-tRNA-synth_II/BPL/LPL"/>
</dbReference>
<dbReference type="OrthoDB" id="9807064at2"/>
<dbReference type="EMBL" id="QKSB01000006">
    <property type="protein sequence ID" value="PZE16868.1"/>
    <property type="molecule type" value="Genomic_DNA"/>
</dbReference>
<keyword evidence="1 3" id="KW-0436">Ligase</keyword>
<sequence>MNLRHFNYLCIKVDETTSTNDLMWKYFKEITVEEGTFILAKNQTNGKGQKGNVWLVEPGKNLTMSVGLTPNIPAKNAAYMNVVAALAIHKTLLDLNIDAQIKWPNDILVNEKKICGILVENQIQGKFIQKAVVGIGLNVNQTIFADQINATSLANQIDKQSNIESIAKSIHLNLDAYYSLLKDSNIKQLTLLYYQHLYRINVPCKYADSSGTFIGIIQGIDAFGRLKVKKENNRTKIYDIKEITYL</sequence>